<proteinExistence type="inferred from homology"/>
<evidence type="ECO:0000256" key="4">
    <source>
        <dbReference type="ARBA" id="ARBA00023136"/>
    </source>
</evidence>
<dbReference type="PANTHER" id="PTHR47979">
    <property type="entry name" value="DRAB11-RELATED"/>
    <property type="match status" value="1"/>
</dbReference>
<keyword evidence="6" id="KW-1185">Reference proteome</keyword>
<dbReference type="GO" id="GO:0012505">
    <property type="term" value="C:endomembrane system"/>
    <property type="evidence" value="ECO:0007669"/>
    <property type="project" value="UniProtKB-SubCell"/>
</dbReference>
<dbReference type="SMART" id="SM00174">
    <property type="entry name" value="RHO"/>
    <property type="match status" value="1"/>
</dbReference>
<dbReference type="InterPro" id="IPR005225">
    <property type="entry name" value="Small_GTP-bd"/>
</dbReference>
<dbReference type="SMART" id="SM00173">
    <property type="entry name" value="RAS"/>
    <property type="match status" value="1"/>
</dbReference>
<accession>A0AAU9JBG2</accession>
<dbReference type="EMBL" id="CAJZBQ010000034">
    <property type="protein sequence ID" value="CAG9323558.1"/>
    <property type="molecule type" value="Genomic_DNA"/>
</dbReference>
<dbReference type="InterPro" id="IPR027417">
    <property type="entry name" value="P-loop_NTPase"/>
</dbReference>
<dbReference type="InterPro" id="IPR050209">
    <property type="entry name" value="Rab_GTPases_membrane_traffic"/>
</dbReference>
<dbReference type="SMART" id="SM00175">
    <property type="entry name" value="RAB"/>
    <property type="match status" value="1"/>
</dbReference>
<name>A0AAU9JBG2_9CILI</name>
<dbReference type="Pfam" id="PF00071">
    <property type="entry name" value="Ras"/>
    <property type="match status" value="1"/>
</dbReference>
<dbReference type="Gene3D" id="3.40.50.300">
    <property type="entry name" value="P-loop containing nucleotide triphosphate hydrolases"/>
    <property type="match status" value="1"/>
</dbReference>
<dbReference type="PROSITE" id="PS51420">
    <property type="entry name" value="RHO"/>
    <property type="match status" value="1"/>
</dbReference>
<protein>
    <submittedName>
        <fullName evidence="5">Uncharacterized protein</fullName>
    </submittedName>
</protein>
<dbReference type="NCBIfam" id="TIGR00231">
    <property type="entry name" value="small_GTP"/>
    <property type="match status" value="1"/>
</dbReference>
<comment type="subcellular location">
    <subcellularLocation>
        <location evidence="1">Endomembrane system</location>
    </subcellularLocation>
</comment>
<keyword evidence="3" id="KW-0547">Nucleotide-binding</keyword>
<gene>
    <name evidence="5" type="ORF">BSTOLATCC_MIC34207</name>
</gene>
<evidence type="ECO:0000313" key="6">
    <source>
        <dbReference type="Proteomes" id="UP001162131"/>
    </source>
</evidence>
<dbReference type="PROSITE" id="PS51421">
    <property type="entry name" value="RAS"/>
    <property type="match status" value="1"/>
</dbReference>
<reference evidence="5" key="1">
    <citation type="submission" date="2021-09" db="EMBL/GenBank/DDBJ databases">
        <authorList>
            <consortium name="AG Swart"/>
            <person name="Singh M."/>
            <person name="Singh A."/>
            <person name="Seah K."/>
            <person name="Emmerich C."/>
        </authorList>
    </citation>
    <scope>NUCLEOTIDE SEQUENCE</scope>
    <source>
        <strain evidence="5">ATCC30299</strain>
    </source>
</reference>
<evidence type="ECO:0000313" key="5">
    <source>
        <dbReference type="EMBL" id="CAG9323558.1"/>
    </source>
</evidence>
<evidence type="ECO:0000256" key="1">
    <source>
        <dbReference type="ARBA" id="ARBA00004308"/>
    </source>
</evidence>
<dbReference type="PRINTS" id="PR00449">
    <property type="entry name" value="RASTRNSFRMNG"/>
</dbReference>
<keyword evidence="4" id="KW-0472">Membrane</keyword>
<dbReference type="SUPFAM" id="SSF52540">
    <property type="entry name" value="P-loop containing nucleoside triphosphate hydrolases"/>
    <property type="match status" value="1"/>
</dbReference>
<comment type="caution">
    <text evidence="5">The sequence shown here is derived from an EMBL/GenBank/DDBJ whole genome shotgun (WGS) entry which is preliminary data.</text>
</comment>
<evidence type="ECO:0000256" key="2">
    <source>
        <dbReference type="ARBA" id="ARBA00006270"/>
    </source>
</evidence>
<dbReference type="PROSITE" id="PS51419">
    <property type="entry name" value="RAB"/>
    <property type="match status" value="1"/>
</dbReference>
<dbReference type="FunFam" id="3.40.50.300:FF:000586">
    <property type="entry name" value="Rab family GTPase"/>
    <property type="match status" value="1"/>
</dbReference>
<dbReference type="Proteomes" id="UP001162131">
    <property type="component" value="Unassembled WGS sequence"/>
</dbReference>
<organism evidence="5 6">
    <name type="scientific">Blepharisma stoltei</name>
    <dbReference type="NCBI Taxonomy" id="1481888"/>
    <lineage>
        <taxon>Eukaryota</taxon>
        <taxon>Sar</taxon>
        <taxon>Alveolata</taxon>
        <taxon>Ciliophora</taxon>
        <taxon>Postciliodesmatophora</taxon>
        <taxon>Heterotrichea</taxon>
        <taxon>Heterotrichida</taxon>
        <taxon>Blepharismidae</taxon>
        <taxon>Blepharisma</taxon>
    </lineage>
</organism>
<evidence type="ECO:0000256" key="3">
    <source>
        <dbReference type="ARBA" id="ARBA00022741"/>
    </source>
</evidence>
<dbReference type="AlphaFoldDB" id="A0AAU9JBG2"/>
<dbReference type="GO" id="GO:0005525">
    <property type="term" value="F:GTP binding"/>
    <property type="evidence" value="ECO:0007669"/>
    <property type="project" value="InterPro"/>
</dbReference>
<dbReference type="GO" id="GO:0003924">
    <property type="term" value="F:GTPase activity"/>
    <property type="evidence" value="ECO:0007669"/>
    <property type="project" value="InterPro"/>
</dbReference>
<comment type="similarity">
    <text evidence="2">Belongs to the small GTPase superfamily. Rab family.</text>
</comment>
<dbReference type="SMART" id="SM00176">
    <property type="entry name" value="RAN"/>
    <property type="match status" value="1"/>
</dbReference>
<dbReference type="InterPro" id="IPR001806">
    <property type="entry name" value="Small_GTPase"/>
</dbReference>
<sequence>MSYTYQFKYIIIGDAGVGKSCIMLNFIDKRFRQEHDLTIGVEFGSKMIDSDGTKVNLQIWDTAGSESFKSITRAYYRSAAGAFLVFDITRRDSFQHIAEWLEEARFNGNPNMTMMLVGNKLDLQDDRTVSYEEAAIFARENGLLYKETSAKTGEGVNEVFEELTRTICKRIEDGSVDVGNQGGIVIKGKPKAQENKKCCG</sequence>